<organism evidence="1">
    <name type="scientific">Compsopogon caeruleus</name>
    <dbReference type="NCBI Taxonomy" id="31354"/>
    <lineage>
        <taxon>Eukaryota</taxon>
        <taxon>Rhodophyta</taxon>
        <taxon>Compsopogonophyceae</taxon>
        <taxon>Compsopogonales</taxon>
        <taxon>Compsopogonaceae</taxon>
        <taxon>Compsopogon</taxon>
    </lineage>
</organism>
<dbReference type="EMBL" id="HBGH01006182">
    <property type="protein sequence ID" value="CAD9231232.1"/>
    <property type="molecule type" value="Transcribed_RNA"/>
</dbReference>
<accession>A0A7S1XCT4</accession>
<name>A0A7S1XCT4_9RHOD</name>
<evidence type="ECO:0000313" key="1">
    <source>
        <dbReference type="EMBL" id="CAD9231232.1"/>
    </source>
</evidence>
<reference evidence="1" key="1">
    <citation type="submission" date="2021-01" db="EMBL/GenBank/DDBJ databases">
        <authorList>
            <person name="Corre E."/>
            <person name="Pelletier E."/>
            <person name="Niang G."/>
            <person name="Scheremetjew M."/>
            <person name="Finn R."/>
            <person name="Kale V."/>
            <person name="Holt S."/>
            <person name="Cochrane G."/>
            <person name="Meng A."/>
            <person name="Brown T."/>
            <person name="Cohen L."/>
        </authorList>
    </citation>
    <scope>NUCLEOTIDE SEQUENCE</scope>
    <source>
        <strain evidence="1">SAG 36.94</strain>
    </source>
</reference>
<dbReference type="AlphaFoldDB" id="A0A7S1XCT4"/>
<gene>
    <name evidence="1" type="ORF">CCAE0312_LOCUS3288</name>
</gene>
<protein>
    <submittedName>
        <fullName evidence="1">Uncharacterized protein</fullName>
    </submittedName>
</protein>
<sequence length="242" mass="26916">MASIFGGEGRNMWRMLSGGRNMWRKVSGMNGKGLDGLRKLSMRSSVEGYEAGSGPLVKRTLARMEGLKVASSETSGSLLSSVLVHTLSGRAVHLGELARQAKASLLLVSFGRCQPGIGRWSQWRSPMGDHPDLRVYHVLVNHSIVHRLVAGPMFQREVRRRWPEARHDDWLVHNGRWIVDEAEEHAVLMDDAAKIRWVGAGDAGPEKLLECTSKILQLTSDHVHFFTSACYGRTYALSDSRS</sequence>
<proteinExistence type="predicted"/>